<proteinExistence type="predicted"/>
<keyword evidence="2" id="KW-1185">Reference proteome</keyword>
<dbReference type="Proteomes" id="UP000799538">
    <property type="component" value="Unassembled WGS sequence"/>
</dbReference>
<protein>
    <submittedName>
        <fullName evidence="1">Uncharacterized protein</fullName>
    </submittedName>
</protein>
<organism evidence="1 2">
    <name type="scientific">Elsinoe ampelina</name>
    <dbReference type="NCBI Taxonomy" id="302913"/>
    <lineage>
        <taxon>Eukaryota</taxon>
        <taxon>Fungi</taxon>
        <taxon>Dikarya</taxon>
        <taxon>Ascomycota</taxon>
        <taxon>Pezizomycotina</taxon>
        <taxon>Dothideomycetes</taxon>
        <taxon>Dothideomycetidae</taxon>
        <taxon>Myriangiales</taxon>
        <taxon>Elsinoaceae</taxon>
        <taxon>Elsinoe</taxon>
    </lineage>
</organism>
<dbReference type="AlphaFoldDB" id="A0A6A6GQM5"/>
<sequence length="124" mass="13985">MSVYLIVLVRGSPWHIPVQRDRIEVKPDDHAASCLTVLAPYRSRNFPLLRGTLVHDIRGTRNDSCRSHLDMQELSSWQGLDISVKGRSHRSRPLTNGHFDSSRFCILCHVTAVFDGSLVPSSFS</sequence>
<evidence type="ECO:0000313" key="1">
    <source>
        <dbReference type="EMBL" id="KAF2227879.1"/>
    </source>
</evidence>
<evidence type="ECO:0000313" key="2">
    <source>
        <dbReference type="Proteomes" id="UP000799538"/>
    </source>
</evidence>
<dbReference type="EMBL" id="ML992501">
    <property type="protein sequence ID" value="KAF2227879.1"/>
    <property type="molecule type" value="Genomic_DNA"/>
</dbReference>
<gene>
    <name evidence="1" type="ORF">BDZ85DRAFT_8857</name>
</gene>
<accession>A0A6A6GQM5</accession>
<reference evidence="2" key="1">
    <citation type="journal article" date="2020" name="Stud. Mycol.">
        <title>101 Dothideomycetes genomes: A test case for predicting lifestyles and emergence of pathogens.</title>
        <authorList>
            <person name="Haridas S."/>
            <person name="Albert R."/>
            <person name="Binder M."/>
            <person name="Bloem J."/>
            <person name="LaButti K."/>
            <person name="Salamov A."/>
            <person name="Andreopoulos B."/>
            <person name="Baker S."/>
            <person name="Barry K."/>
            <person name="Bills G."/>
            <person name="Bluhm B."/>
            <person name="Cannon C."/>
            <person name="Castanera R."/>
            <person name="Culley D."/>
            <person name="Daum C."/>
            <person name="Ezra D."/>
            <person name="Gonzalez J."/>
            <person name="Henrissat B."/>
            <person name="Kuo A."/>
            <person name="Liang C."/>
            <person name="Lipzen A."/>
            <person name="Lutzoni F."/>
            <person name="Magnuson J."/>
            <person name="Mondo S."/>
            <person name="Nolan M."/>
            <person name="Ohm R."/>
            <person name="Pangilinan J."/>
            <person name="Park H.-J."/>
            <person name="Ramirez L."/>
            <person name="Alfaro M."/>
            <person name="Sun H."/>
            <person name="Tritt A."/>
            <person name="Yoshinaga Y."/>
            <person name="Zwiers L.-H."/>
            <person name="Turgeon B."/>
            <person name="Goodwin S."/>
            <person name="Spatafora J."/>
            <person name="Crous P."/>
            <person name="Grigoriev I."/>
        </authorList>
    </citation>
    <scope>NUCLEOTIDE SEQUENCE [LARGE SCALE GENOMIC DNA]</scope>
    <source>
        <strain evidence="2">CECT 20119</strain>
    </source>
</reference>
<name>A0A6A6GQM5_9PEZI</name>